<name>A0ABV9VTK8_9ACTN</name>
<dbReference type="Gene3D" id="3.30.750.24">
    <property type="entry name" value="STAS domain"/>
    <property type="match status" value="1"/>
</dbReference>
<dbReference type="PROSITE" id="PS50801">
    <property type="entry name" value="STAS"/>
    <property type="match status" value="1"/>
</dbReference>
<sequence length="135" mass="13865">MDAETSPSAGLEATGGQLTCPVGARRDLAVCCRVEHGEVWISVAGVLDYATRDLLAVVVHDALMAKCPDSLVVDLGRVRLLDASVIGMLLRAQQLADGCHAALRVANPHGIVRDALQATGSLSVLAGSPTEAGPA</sequence>
<gene>
    <name evidence="2" type="ORF">ACFPIJ_16595</name>
</gene>
<evidence type="ECO:0000313" key="3">
    <source>
        <dbReference type="Proteomes" id="UP001595912"/>
    </source>
</evidence>
<evidence type="ECO:0000313" key="2">
    <source>
        <dbReference type="EMBL" id="MFC4999449.1"/>
    </source>
</evidence>
<dbReference type="RefSeq" id="WP_380115880.1">
    <property type="nucleotide sequence ID" value="NZ_JBHSIU010000018.1"/>
</dbReference>
<dbReference type="Pfam" id="PF13466">
    <property type="entry name" value="STAS_2"/>
    <property type="match status" value="1"/>
</dbReference>
<dbReference type="InterPro" id="IPR036513">
    <property type="entry name" value="STAS_dom_sf"/>
</dbReference>
<dbReference type="InterPro" id="IPR002645">
    <property type="entry name" value="STAS_dom"/>
</dbReference>
<protein>
    <submittedName>
        <fullName evidence="2">STAS domain-containing protein</fullName>
    </submittedName>
</protein>
<proteinExistence type="predicted"/>
<dbReference type="EMBL" id="JBHSIU010000018">
    <property type="protein sequence ID" value="MFC4999449.1"/>
    <property type="molecule type" value="Genomic_DNA"/>
</dbReference>
<evidence type="ECO:0000259" key="1">
    <source>
        <dbReference type="PROSITE" id="PS50801"/>
    </source>
</evidence>
<dbReference type="InterPro" id="IPR058548">
    <property type="entry name" value="MlaB-like_STAS"/>
</dbReference>
<keyword evidence="3" id="KW-1185">Reference proteome</keyword>
<comment type="caution">
    <text evidence="2">The sequence shown here is derived from an EMBL/GenBank/DDBJ whole genome shotgun (WGS) entry which is preliminary data.</text>
</comment>
<dbReference type="CDD" id="cd07043">
    <property type="entry name" value="STAS_anti-anti-sigma_factors"/>
    <property type="match status" value="1"/>
</dbReference>
<dbReference type="SUPFAM" id="SSF52091">
    <property type="entry name" value="SpoIIaa-like"/>
    <property type="match status" value="1"/>
</dbReference>
<feature type="domain" description="STAS" evidence="1">
    <location>
        <begin position="41"/>
        <end position="120"/>
    </location>
</feature>
<organism evidence="2 3">
    <name type="scientific">Dactylosporangium cerinum</name>
    <dbReference type="NCBI Taxonomy" id="1434730"/>
    <lineage>
        <taxon>Bacteria</taxon>
        <taxon>Bacillati</taxon>
        <taxon>Actinomycetota</taxon>
        <taxon>Actinomycetes</taxon>
        <taxon>Micromonosporales</taxon>
        <taxon>Micromonosporaceae</taxon>
        <taxon>Dactylosporangium</taxon>
    </lineage>
</organism>
<dbReference type="Proteomes" id="UP001595912">
    <property type="component" value="Unassembled WGS sequence"/>
</dbReference>
<accession>A0ABV9VTK8</accession>
<reference evidence="3" key="1">
    <citation type="journal article" date="2019" name="Int. J. Syst. Evol. Microbiol.">
        <title>The Global Catalogue of Microorganisms (GCM) 10K type strain sequencing project: providing services to taxonomists for standard genome sequencing and annotation.</title>
        <authorList>
            <consortium name="The Broad Institute Genomics Platform"/>
            <consortium name="The Broad Institute Genome Sequencing Center for Infectious Disease"/>
            <person name="Wu L."/>
            <person name="Ma J."/>
        </authorList>
    </citation>
    <scope>NUCLEOTIDE SEQUENCE [LARGE SCALE GENOMIC DNA]</scope>
    <source>
        <strain evidence="3">CGMCC 4.7152</strain>
    </source>
</reference>